<protein>
    <submittedName>
        <fullName evidence="2">Uncharacterized protein</fullName>
    </submittedName>
</protein>
<proteinExistence type="predicted"/>
<organism evidence="2 3">
    <name type="scientific">Biostraticola tofi</name>
    <dbReference type="NCBI Taxonomy" id="466109"/>
    <lineage>
        <taxon>Bacteria</taxon>
        <taxon>Pseudomonadati</taxon>
        <taxon>Pseudomonadota</taxon>
        <taxon>Gammaproteobacteria</taxon>
        <taxon>Enterobacterales</taxon>
        <taxon>Bruguierivoracaceae</taxon>
        <taxon>Biostraticola</taxon>
    </lineage>
</organism>
<feature type="compositionally biased region" description="Polar residues" evidence="1">
    <location>
        <begin position="58"/>
        <end position="69"/>
    </location>
</feature>
<dbReference type="EMBL" id="SMCR01000004">
    <property type="protein sequence ID" value="TCV96823.1"/>
    <property type="molecule type" value="Genomic_DNA"/>
</dbReference>
<keyword evidence="3" id="KW-1185">Reference proteome</keyword>
<dbReference type="Proteomes" id="UP000295719">
    <property type="component" value="Unassembled WGS sequence"/>
</dbReference>
<name>A0A4R3YZI6_9GAMM</name>
<feature type="region of interest" description="Disordered" evidence="1">
    <location>
        <begin position="24"/>
        <end position="111"/>
    </location>
</feature>
<reference evidence="2 3" key="1">
    <citation type="submission" date="2019-03" db="EMBL/GenBank/DDBJ databases">
        <title>Genomic Encyclopedia of Type Strains, Phase IV (KMG-IV): sequencing the most valuable type-strain genomes for metagenomic binning, comparative biology and taxonomic classification.</title>
        <authorList>
            <person name="Goeker M."/>
        </authorList>
    </citation>
    <scope>NUCLEOTIDE SEQUENCE [LARGE SCALE GENOMIC DNA]</scope>
    <source>
        <strain evidence="2 3">DSM 19580</strain>
    </source>
</reference>
<evidence type="ECO:0000256" key="1">
    <source>
        <dbReference type="SAM" id="MobiDB-lite"/>
    </source>
</evidence>
<feature type="compositionally biased region" description="Basic and acidic residues" evidence="1">
    <location>
        <begin position="100"/>
        <end position="111"/>
    </location>
</feature>
<sequence length="111" mass="12577">MRLKWRIGIGLKQLVYQVAHRRQSLMAPKQSRDLRDNGGPGNLPEDHIRQLNGVDKYTGNNGNTYTQRYLGQHRNQRTGRRDNMGIESPAPGHLAQAKHLLGDDKRLAGRA</sequence>
<evidence type="ECO:0000313" key="2">
    <source>
        <dbReference type="EMBL" id="TCV96823.1"/>
    </source>
</evidence>
<evidence type="ECO:0000313" key="3">
    <source>
        <dbReference type="Proteomes" id="UP000295719"/>
    </source>
</evidence>
<dbReference type="AlphaFoldDB" id="A0A4R3YZI6"/>
<accession>A0A4R3YZI6</accession>
<comment type="caution">
    <text evidence="2">The sequence shown here is derived from an EMBL/GenBank/DDBJ whole genome shotgun (WGS) entry which is preliminary data.</text>
</comment>
<gene>
    <name evidence="2" type="ORF">EDC52_104263</name>
</gene>